<dbReference type="PROSITE" id="PS51186">
    <property type="entry name" value="GNAT"/>
    <property type="match status" value="1"/>
</dbReference>
<gene>
    <name evidence="2" type="ORF">EXIGLDRAFT_764406</name>
</gene>
<protein>
    <submittedName>
        <fullName evidence="2">Acyl-CoA N-acyltransferase</fullName>
    </submittedName>
</protein>
<dbReference type="PANTHER" id="PTHR43792">
    <property type="entry name" value="GNAT FAMILY, PUTATIVE (AFU_ORTHOLOGUE AFUA_3G00765)-RELATED-RELATED"/>
    <property type="match status" value="1"/>
</dbReference>
<evidence type="ECO:0000313" key="3">
    <source>
        <dbReference type="Proteomes" id="UP000077266"/>
    </source>
</evidence>
<dbReference type="PANTHER" id="PTHR43792:SF16">
    <property type="entry name" value="N-ACETYLTRANSFERASE DOMAIN-CONTAINING PROTEIN"/>
    <property type="match status" value="1"/>
</dbReference>
<dbReference type="OrthoDB" id="630895at2759"/>
<keyword evidence="2" id="KW-0012">Acyltransferase</keyword>
<dbReference type="EMBL" id="KV425930">
    <property type="protein sequence ID" value="KZV97446.1"/>
    <property type="molecule type" value="Genomic_DNA"/>
</dbReference>
<keyword evidence="2" id="KW-0808">Transferase</keyword>
<organism evidence="2 3">
    <name type="scientific">Exidia glandulosa HHB12029</name>
    <dbReference type="NCBI Taxonomy" id="1314781"/>
    <lineage>
        <taxon>Eukaryota</taxon>
        <taxon>Fungi</taxon>
        <taxon>Dikarya</taxon>
        <taxon>Basidiomycota</taxon>
        <taxon>Agaricomycotina</taxon>
        <taxon>Agaricomycetes</taxon>
        <taxon>Auriculariales</taxon>
        <taxon>Exidiaceae</taxon>
        <taxon>Exidia</taxon>
    </lineage>
</organism>
<keyword evidence="3" id="KW-1185">Reference proteome</keyword>
<dbReference type="SUPFAM" id="SSF55729">
    <property type="entry name" value="Acyl-CoA N-acyltransferases (Nat)"/>
    <property type="match status" value="1"/>
</dbReference>
<dbReference type="AlphaFoldDB" id="A0A165L719"/>
<proteinExistence type="predicted"/>
<evidence type="ECO:0000313" key="2">
    <source>
        <dbReference type="EMBL" id="KZV97446.1"/>
    </source>
</evidence>
<dbReference type="InterPro" id="IPR000182">
    <property type="entry name" value="GNAT_dom"/>
</dbReference>
<name>A0A165L719_EXIGL</name>
<reference evidence="2 3" key="1">
    <citation type="journal article" date="2016" name="Mol. Biol. Evol.">
        <title>Comparative Genomics of Early-Diverging Mushroom-Forming Fungi Provides Insights into the Origins of Lignocellulose Decay Capabilities.</title>
        <authorList>
            <person name="Nagy L.G."/>
            <person name="Riley R."/>
            <person name="Tritt A."/>
            <person name="Adam C."/>
            <person name="Daum C."/>
            <person name="Floudas D."/>
            <person name="Sun H."/>
            <person name="Yadav J.S."/>
            <person name="Pangilinan J."/>
            <person name="Larsson K.H."/>
            <person name="Matsuura K."/>
            <person name="Barry K."/>
            <person name="Labutti K."/>
            <person name="Kuo R."/>
            <person name="Ohm R.A."/>
            <person name="Bhattacharya S.S."/>
            <person name="Shirouzu T."/>
            <person name="Yoshinaga Y."/>
            <person name="Martin F.M."/>
            <person name="Grigoriev I.V."/>
            <person name="Hibbett D.S."/>
        </authorList>
    </citation>
    <scope>NUCLEOTIDE SEQUENCE [LARGE SCALE GENOMIC DNA]</scope>
    <source>
        <strain evidence="2 3">HHB12029</strain>
    </source>
</reference>
<feature type="domain" description="N-acetyltransferase" evidence="1">
    <location>
        <begin position="34"/>
        <end position="187"/>
    </location>
</feature>
<accession>A0A165L719</accession>
<dbReference type="Proteomes" id="UP000077266">
    <property type="component" value="Unassembled WGS sequence"/>
</dbReference>
<dbReference type="InterPro" id="IPR016181">
    <property type="entry name" value="Acyl_CoA_acyltransferase"/>
</dbReference>
<dbReference type="Gene3D" id="3.40.630.30">
    <property type="match status" value="1"/>
</dbReference>
<dbReference type="InParanoid" id="A0A165L719"/>
<sequence length="206" mass="22920">MTEVSSFVLETSRLYITPSDPTLEQHCSFYLKLMNSPSWQRWIGDSGLQTEEDARVYMTQRHTSHYRKHGFGYYVVSRKPDPSSLVEGAELVGSVSLLLRDGHTVPDIGFAFLDDAHGKGYATEAARALIDHAAKHWHIPRVIGLTTPANDGCKRALQKLGLHELGIRTLAAWPHHRIAIFAAEDVYDVSSCGVLLQNDAPSTFFA</sequence>
<dbReference type="InterPro" id="IPR051531">
    <property type="entry name" value="N-acetyltransferase"/>
</dbReference>
<evidence type="ECO:0000259" key="1">
    <source>
        <dbReference type="PROSITE" id="PS51186"/>
    </source>
</evidence>
<dbReference type="GO" id="GO:0016747">
    <property type="term" value="F:acyltransferase activity, transferring groups other than amino-acyl groups"/>
    <property type="evidence" value="ECO:0007669"/>
    <property type="project" value="InterPro"/>
</dbReference>
<dbReference type="Pfam" id="PF13302">
    <property type="entry name" value="Acetyltransf_3"/>
    <property type="match status" value="1"/>
</dbReference>